<sequence length="447" mass="51553">MKKFEFIMEDIKKQIKSGKLVEGDRLPSIATSATLYACSKGTVQRAYQQLIAEHFLYVKNQSGFFVAKPFHLSGAPETVYNLTTGNTLINEFPLKEAQTSLVQALDNYQYQSLDLSYKGIPSLIKTLQKHLTNKKLFVHEDEIFINEGIHQAFVDIVSSFLKKDKYVLIENPTYSYTNQFLKEKKIPTKWINRTDEGISMTELEAFFKTGDIQFFYLVPRANNPLGTNLNKKTICQIARLAEKYQVIIIENDYFLEGQPAPLQETILENARENCIYLSSFSKIMPILRIGYMIVPRNLILGMNQVKQRIYMEGQYPPAMISQAFLEIILKNNLLARYNHTLSTDIKEKKELIHQVSAPWQKQYVQVIDSHSGYYSLICFHPNLSITHLIKELEAKDILITDTKNSFFSPNHPLSHSIRMSFAKIEIKDITFVLETIYETAVNLIKRC</sequence>
<dbReference type="Proteomes" id="UP000521358">
    <property type="component" value="Unassembled WGS sequence"/>
</dbReference>
<dbReference type="EMBL" id="JAAVMB010000008">
    <property type="protein sequence ID" value="NKC67983.1"/>
    <property type="molecule type" value="Genomic_DNA"/>
</dbReference>
<dbReference type="RefSeq" id="WP_167807194.1">
    <property type="nucleotide sequence ID" value="NZ_JAAVMB010000008.1"/>
</dbReference>
<keyword evidence="3" id="KW-0663">Pyridoxal phosphate</keyword>
<dbReference type="SMART" id="SM00345">
    <property type="entry name" value="HTH_GNTR"/>
    <property type="match status" value="1"/>
</dbReference>
<dbReference type="PANTHER" id="PTHR46577">
    <property type="entry name" value="HTH-TYPE TRANSCRIPTIONAL REGULATORY PROTEIN GABR"/>
    <property type="match status" value="1"/>
</dbReference>
<accession>A0A7X6D9J6</accession>
<evidence type="ECO:0000313" key="9">
    <source>
        <dbReference type="Proteomes" id="UP000521358"/>
    </source>
</evidence>
<reference evidence="8 9" key="1">
    <citation type="submission" date="2020-03" db="EMBL/GenBank/DDBJ databases">
        <title>Bacterial samples isolated from urine from healthy bovine heifers (Gyr breed).</title>
        <authorList>
            <person name="Giannattasio-Ferraz S."/>
            <person name="Maskeri L."/>
            <person name="Penido A."/>
            <person name="Barbosa-Stancioli E.F."/>
            <person name="Putonti C."/>
        </authorList>
    </citation>
    <scope>NUCLEOTIDE SEQUENCE [LARGE SCALE GENOMIC DNA]</scope>
    <source>
        <strain evidence="8 9">UFMG-H7</strain>
    </source>
</reference>
<dbReference type="Pfam" id="PF00155">
    <property type="entry name" value="Aminotran_1_2"/>
    <property type="match status" value="1"/>
</dbReference>
<comment type="similarity">
    <text evidence="1">In the C-terminal section; belongs to the class-I pyridoxal-phosphate-dependent aminotransferase family.</text>
</comment>
<dbReference type="InterPro" id="IPR036390">
    <property type="entry name" value="WH_DNA-bd_sf"/>
</dbReference>
<dbReference type="SUPFAM" id="SSF46785">
    <property type="entry name" value="Winged helix' DNA-binding domain"/>
    <property type="match status" value="1"/>
</dbReference>
<dbReference type="GO" id="GO:0008483">
    <property type="term" value="F:transaminase activity"/>
    <property type="evidence" value="ECO:0007669"/>
    <property type="project" value="UniProtKB-KW"/>
</dbReference>
<organism evidence="8 9">
    <name type="scientific">Vagococcus fluvialis</name>
    <dbReference type="NCBI Taxonomy" id="2738"/>
    <lineage>
        <taxon>Bacteria</taxon>
        <taxon>Bacillati</taxon>
        <taxon>Bacillota</taxon>
        <taxon>Bacilli</taxon>
        <taxon>Lactobacillales</taxon>
        <taxon>Enterococcaceae</taxon>
        <taxon>Vagococcus</taxon>
    </lineage>
</organism>
<evidence type="ECO:0000256" key="4">
    <source>
        <dbReference type="ARBA" id="ARBA00023015"/>
    </source>
</evidence>
<dbReference type="PANTHER" id="PTHR46577:SF2">
    <property type="entry name" value="TRANSCRIPTIONAL REGULATORY PROTEIN"/>
    <property type="match status" value="1"/>
</dbReference>
<dbReference type="Gene3D" id="1.10.10.10">
    <property type="entry name" value="Winged helix-like DNA-binding domain superfamily/Winged helix DNA-binding domain"/>
    <property type="match status" value="1"/>
</dbReference>
<dbReference type="GO" id="GO:0030170">
    <property type="term" value="F:pyridoxal phosphate binding"/>
    <property type="evidence" value="ECO:0007669"/>
    <property type="project" value="InterPro"/>
</dbReference>
<protein>
    <submittedName>
        <fullName evidence="8">PLP-dependent aminotransferase family protein</fullName>
    </submittedName>
</protein>
<dbReference type="PROSITE" id="PS50949">
    <property type="entry name" value="HTH_GNTR"/>
    <property type="match status" value="1"/>
</dbReference>
<keyword evidence="5" id="KW-0238">DNA-binding</keyword>
<keyword evidence="6" id="KW-0804">Transcription</keyword>
<evidence type="ECO:0000256" key="3">
    <source>
        <dbReference type="ARBA" id="ARBA00022898"/>
    </source>
</evidence>
<dbReference type="InterPro" id="IPR036388">
    <property type="entry name" value="WH-like_DNA-bd_sf"/>
</dbReference>
<dbReference type="AlphaFoldDB" id="A0A7X6D9J6"/>
<feature type="domain" description="HTH gntR-type" evidence="7">
    <location>
        <begin position="1"/>
        <end position="69"/>
    </location>
</feature>
<keyword evidence="2 8" id="KW-0032">Aminotransferase</keyword>
<comment type="caution">
    <text evidence="8">The sequence shown here is derived from an EMBL/GenBank/DDBJ whole genome shotgun (WGS) entry which is preliminary data.</text>
</comment>
<evidence type="ECO:0000259" key="7">
    <source>
        <dbReference type="PROSITE" id="PS50949"/>
    </source>
</evidence>
<dbReference type="GO" id="GO:0003700">
    <property type="term" value="F:DNA-binding transcription factor activity"/>
    <property type="evidence" value="ECO:0007669"/>
    <property type="project" value="InterPro"/>
</dbReference>
<dbReference type="Pfam" id="PF00392">
    <property type="entry name" value="GntR"/>
    <property type="match status" value="1"/>
</dbReference>
<evidence type="ECO:0000256" key="1">
    <source>
        <dbReference type="ARBA" id="ARBA00005384"/>
    </source>
</evidence>
<gene>
    <name evidence="8" type="ORF">HED35_07780</name>
</gene>
<dbReference type="CDD" id="cd00609">
    <property type="entry name" value="AAT_like"/>
    <property type="match status" value="1"/>
</dbReference>
<dbReference type="InterPro" id="IPR015424">
    <property type="entry name" value="PyrdxlP-dep_Trfase"/>
</dbReference>
<evidence type="ECO:0000256" key="5">
    <source>
        <dbReference type="ARBA" id="ARBA00023125"/>
    </source>
</evidence>
<dbReference type="SUPFAM" id="SSF53383">
    <property type="entry name" value="PLP-dependent transferases"/>
    <property type="match status" value="1"/>
</dbReference>
<proteinExistence type="inferred from homology"/>
<evidence type="ECO:0000313" key="8">
    <source>
        <dbReference type="EMBL" id="NKC67983.1"/>
    </source>
</evidence>
<dbReference type="Gene3D" id="3.40.640.10">
    <property type="entry name" value="Type I PLP-dependent aspartate aminotransferase-like (Major domain)"/>
    <property type="match status" value="1"/>
</dbReference>
<keyword evidence="4" id="KW-0805">Transcription regulation</keyword>
<keyword evidence="8" id="KW-0808">Transferase</keyword>
<dbReference type="GO" id="GO:0003677">
    <property type="term" value="F:DNA binding"/>
    <property type="evidence" value="ECO:0007669"/>
    <property type="project" value="UniProtKB-KW"/>
</dbReference>
<evidence type="ECO:0000256" key="6">
    <source>
        <dbReference type="ARBA" id="ARBA00023163"/>
    </source>
</evidence>
<dbReference type="InterPro" id="IPR000524">
    <property type="entry name" value="Tscrpt_reg_HTH_GntR"/>
</dbReference>
<evidence type="ECO:0000256" key="2">
    <source>
        <dbReference type="ARBA" id="ARBA00022576"/>
    </source>
</evidence>
<name>A0A7X6D9J6_9ENTE</name>
<dbReference type="CDD" id="cd07377">
    <property type="entry name" value="WHTH_GntR"/>
    <property type="match status" value="1"/>
</dbReference>
<dbReference type="InterPro" id="IPR051446">
    <property type="entry name" value="HTH_trans_reg/aminotransferase"/>
</dbReference>
<dbReference type="InterPro" id="IPR004839">
    <property type="entry name" value="Aminotransferase_I/II_large"/>
</dbReference>
<dbReference type="InterPro" id="IPR015421">
    <property type="entry name" value="PyrdxlP-dep_Trfase_major"/>
</dbReference>